<dbReference type="Proteomes" id="UP001497700">
    <property type="component" value="Unassembled WGS sequence"/>
</dbReference>
<comment type="caution">
    <text evidence="1">The sequence shown here is derived from an EMBL/GenBank/DDBJ whole genome shotgun (WGS) entry which is preliminary data.</text>
</comment>
<sequence length="324" mass="36229">MSSTTSPSNPRQARAPTIAIDSTSTEPFHGPLALSLRQKAKVAADTFLTNMISKLETQRESLRKERKSIQAADRAAILKDIIMLHNWHLTKLTAIHKQLKQDQIKIEAIWNIEQAVRDYVAHGMQKETVVPNDWEVYNDLSLGEKQDGDAEDDRAASIFTLPSGRSMGSQISMKSTSLTTEALWAIDDSLKAWIQSIEAQYPKNTSSMSKAIPKIFRIVGMKRKSRIGVSSSEPPAGTDLSDLVKTLDKMRRTVNSQGEFDGNGKGTSRQALRELLVLQDDIKRMITIKGNWAVEIDPATIYALEERLDEWVECWKTDDTASSI</sequence>
<evidence type="ECO:0000313" key="1">
    <source>
        <dbReference type="EMBL" id="KAI4861549.1"/>
    </source>
</evidence>
<organism evidence="1 2">
    <name type="scientific">Hypoxylon rubiginosum</name>
    <dbReference type="NCBI Taxonomy" id="110542"/>
    <lineage>
        <taxon>Eukaryota</taxon>
        <taxon>Fungi</taxon>
        <taxon>Dikarya</taxon>
        <taxon>Ascomycota</taxon>
        <taxon>Pezizomycotina</taxon>
        <taxon>Sordariomycetes</taxon>
        <taxon>Xylariomycetidae</taxon>
        <taxon>Xylariales</taxon>
        <taxon>Hypoxylaceae</taxon>
        <taxon>Hypoxylon</taxon>
    </lineage>
</organism>
<keyword evidence="2" id="KW-1185">Reference proteome</keyword>
<protein>
    <submittedName>
        <fullName evidence="1">Uncharacterized protein</fullName>
    </submittedName>
</protein>
<accession>A0ACB9YQ94</accession>
<reference evidence="1 2" key="1">
    <citation type="journal article" date="2022" name="New Phytol.">
        <title>Ecological generalism drives hyperdiversity of secondary metabolite gene clusters in xylarialean endophytes.</title>
        <authorList>
            <person name="Franco M.E.E."/>
            <person name="Wisecaver J.H."/>
            <person name="Arnold A.E."/>
            <person name="Ju Y.M."/>
            <person name="Slot J.C."/>
            <person name="Ahrendt S."/>
            <person name="Moore L.P."/>
            <person name="Eastman K.E."/>
            <person name="Scott K."/>
            <person name="Konkel Z."/>
            <person name="Mondo S.J."/>
            <person name="Kuo A."/>
            <person name="Hayes R.D."/>
            <person name="Haridas S."/>
            <person name="Andreopoulos B."/>
            <person name="Riley R."/>
            <person name="LaButti K."/>
            <person name="Pangilinan J."/>
            <person name="Lipzen A."/>
            <person name="Amirebrahimi M."/>
            <person name="Yan J."/>
            <person name="Adam C."/>
            <person name="Keymanesh K."/>
            <person name="Ng V."/>
            <person name="Louie K."/>
            <person name="Northen T."/>
            <person name="Drula E."/>
            <person name="Henrissat B."/>
            <person name="Hsieh H.M."/>
            <person name="Youens-Clark K."/>
            <person name="Lutzoni F."/>
            <person name="Miadlikowska J."/>
            <person name="Eastwood D.C."/>
            <person name="Hamelin R.C."/>
            <person name="Grigoriev I.V."/>
            <person name="U'Ren J.M."/>
        </authorList>
    </citation>
    <scope>NUCLEOTIDE SEQUENCE [LARGE SCALE GENOMIC DNA]</scope>
    <source>
        <strain evidence="1 2">CBS 119005</strain>
    </source>
</reference>
<name>A0ACB9YQ94_9PEZI</name>
<evidence type="ECO:0000313" key="2">
    <source>
        <dbReference type="Proteomes" id="UP001497700"/>
    </source>
</evidence>
<gene>
    <name evidence="1" type="ORF">F4820DRAFT_59215</name>
</gene>
<dbReference type="EMBL" id="MU393549">
    <property type="protein sequence ID" value="KAI4861549.1"/>
    <property type="molecule type" value="Genomic_DNA"/>
</dbReference>
<proteinExistence type="predicted"/>